<dbReference type="InterPro" id="IPR002818">
    <property type="entry name" value="DJ-1/PfpI"/>
</dbReference>
<evidence type="ECO:0000256" key="2">
    <source>
        <dbReference type="ARBA" id="ARBA00023239"/>
    </source>
</evidence>
<keyword evidence="2 5" id="KW-0456">Lyase</keyword>
<evidence type="ECO:0000313" key="5">
    <source>
        <dbReference type="EMBL" id="SON54012.1"/>
    </source>
</evidence>
<dbReference type="CDD" id="cd03141">
    <property type="entry name" value="GATase1_Hsp31_like"/>
    <property type="match status" value="1"/>
</dbReference>
<dbReference type="EC" id="4.2.1.130" evidence="5"/>
<dbReference type="EMBL" id="LT960614">
    <property type="protein sequence ID" value="SON54012.1"/>
    <property type="molecule type" value="Genomic_DNA"/>
</dbReference>
<keyword evidence="6" id="KW-1185">Reference proteome</keyword>
<dbReference type="RefSeq" id="WP_099558666.1">
    <property type="nucleotide sequence ID" value="NZ_LT960614.1"/>
</dbReference>
<dbReference type="GO" id="GO:0005737">
    <property type="term" value="C:cytoplasm"/>
    <property type="evidence" value="ECO:0007669"/>
    <property type="project" value="TreeGrafter"/>
</dbReference>
<organism evidence="5 6">
    <name type="scientific">Hartmannibacter diazotrophicus</name>
    <dbReference type="NCBI Taxonomy" id="1482074"/>
    <lineage>
        <taxon>Bacteria</taxon>
        <taxon>Pseudomonadati</taxon>
        <taxon>Pseudomonadota</taxon>
        <taxon>Alphaproteobacteria</taxon>
        <taxon>Hyphomicrobiales</taxon>
        <taxon>Pleomorphomonadaceae</taxon>
        <taxon>Hartmannibacter</taxon>
    </lineage>
</organism>
<accession>A0A2C9D116</accession>
<name>A0A2C9D116_9HYPH</name>
<dbReference type="KEGG" id="hdi:HDIA_0471"/>
<protein>
    <submittedName>
        <fullName evidence="5">Molecular chaperone Hsp31 and glyoxalase 3</fullName>
        <ecNumber evidence="5">4.2.1.130</ecNumber>
    </submittedName>
</protein>
<reference evidence="6" key="1">
    <citation type="submission" date="2017-09" db="EMBL/GenBank/DDBJ databases">
        <title>Genome sequence of Nannocystis excedens DSM 71.</title>
        <authorList>
            <person name="Blom J."/>
        </authorList>
    </citation>
    <scope>NUCLEOTIDE SEQUENCE [LARGE SCALE GENOMIC DNA]</scope>
    <source>
        <strain evidence="6">type strain: E19</strain>
    </source>
</reference>
<dbReference type="PANTHER" id="PTHR48094">
    <property type="entry name" value="PROTEIN/NUCLEIC ACID DEGLYCASE DJ-1-RELATED"/>
    <property type="match status" value="1"/>
</dbReference>
<dbReference type="PANTHER" id="PTHR48094:SF11">
    <property type="entry name" value="GLUTATHIONE-INDEPENDENT GLYOXALASE HSP31-RELATED"/>
    <property type="match status" value="1"/>
</dbReference>
<dbReference type="InterPro" id="IPR050325">
    <property type="entry name" value="Prot/Nucl_acid_deglycase"/>
</dbReference>
<dbReference type="OrthoDB" id="9792284at2"/>
<dbReference type="InterPro" id="IPR029062">
    <property type="entry name" value="Class_I_gatase-like"/>
</dbReference>
<evidence type="ECO:0000256" key="3">
    <source>
        <dbReference type="ARBA" id="ARBA00038493"/>
    </source>
</evidence>
<sequence length="268" mass="28603">MSKGKVLLIGSNATRIEIKGGRTGATGQYLNETVIPAMAVAAAGYEIVLATPNGTKPQIDEVSDSADHFGGDQAAYARARAYYAEDPAMNAVSTLRSVVEEGLDTYVGVFVPGGHAPVVDLMQDPDVGEILRHFHERAKPTALLCHGPVAVAAAMPNAREFRAALIAGATDKAREWASGWQYAGYRMTVFSNSEEAIVEDNILNAKLHFYMVDALQTAGGEVITTTVNFEPNVIEDRELITGQNPRSDVPLAARFVAALDRSLASRAA</sequence>
<dbReference type="SUPFAM" id="SSF52317">
    <property type="entry name" value="Class I glutamine amidotransferase-like"/>
    <property type="match status" value="1"/>
</dbReference>
<keyword evidence="1" id="KW-0346">Stress response</keyword>
<proteinExistence type="inferred from homology"/>
<evidence type="ECO:0000256" key="1">
    <source>
        <dbReference type="ARBA" id="ARBA00023016"/>
    </source>
</evidence>
<feature type="domain" description="DJ-1/PfpI" evidence="4">
    <location>
        <begin position="32"/>
        <end position="155"/>
    </location>
</feature>
<gene>
    <name evidence="5" type="primary">hchA_1</name>
    <name evidence="5" type="ORF">HDIA_0471</name>
</gene>
<evidence type="ECO:0000313" key="6">
    <source>
        <dbReference type="Proteomes" id="UP000223606"/>
    </source>
</evidence>
<comment type="similarity">
    <text evidence="3">Belongs to the peptidase C56 family. HSP31-like subfamily.</text>
</comment>
<dbReference type="Proteomes" id="UP000223606">
    <property type="component" value="Chromosome 1"/>
</dbReference>
<dbReference type="AlphaFoldDB" id="A0A2C9D116"/>
<dbReference type="Gene3D" id="3.40.50.880">
    <property type="match status" value="1"/>
</dbReference>
<dbReference type="Pfam" id="PF01965">
    <property type="entry name" value="DJ-1_PfpI"/>
    <property type="match status" value="1"/>
</dbReference>
<evidence type="ECO:0000259" key="4">
    <source>
        <dbReference type="Pfam" id="PF01965"/>
    </source>
</evidence>
<dbReference type="GO" id="GO:0019243">
    <property type="term" value="P:methylglyoxal catabolic process to D-lactate via S-lactoyl-glutathione"/>
    <property type="evidence" value="ECO:0007669"/>
    <property type="project" value="TreeGrafter"/>
</dbReference>
<dbReference type="GO" id="GO:0019172">
    <property type="term" value="F:glyoxalase III activity"/>
    <property type="evidence" value="ECO:0007669"/>
    <property type="project" value="UniProtKB-EC"/>
</dbReference>